<dbReference type="AlphaFoldDB" id="A0A1M3TW86"/>
<evidence type="ECO:0000313" key="5">
    <source>
        <dbReference type="EMBL" id="OJZ90985.1"/>
    </source>
</evidence>
<dbReference type="Pfam" id="PF05368">
    <property type="entry name" value="NmrA"/>
    <property type="match status" value="1"/>
</dbReference>
<dbReference type="EMBL" id="KV878237">
    <property type="protein sequence ID" value="OJZ90985.1"/>
    <property type="molecule type" value="Genomic_DNA"/>
</dbReference>
<comment type="similarity">
    <text evidence="1">Belongs to the NmrA-type oxidoreductase family. Isoflavone reductase subfamily.</text>
</comment>
<organism evidence="5 6">
    <name type="scientific">Aspergillus luchuensis (strain CBS 106.47)</name>
    <dbReference type="NCBI Taxonomy" id="1137211"/>
    <lineage>
        <taxon>Eukaryota</taxon>
        <taxon>Fungi</taxon>
        <taxon>Dikarya</taxon>
        <taxon>Ascomycota</taxon>
        <taxon>Pezizomycotina</taxon>
        <taxon>Eurotiomycetes</taxon>
        <taxon>Eurotiomycetidae</taxon>
        <taxon>Eurotiales</taxon>
        <taxon>Aspergillaceae</taxon>
        <taxon>Aspergillus</taxon>
        <taxon>Aspergillus subgen. Circumdati</taxon>
    </lineage>
</organism>
<dbReference type="Proteomes" id="UP000184063">
    <property type="component" value="Unassembled WGS sequence"/>
</dbReference>
<evidence type="ECO:0000313" key="6">
    <source>
        <dbReference type="Proteomes" id="UP000184063"/>
    </source>
</evidence>
<dbReference type="PANTHER" id="PTHR47706">
    <property type="entry name" value="NMRA-LIKE FAMILY PROTEIN"/>
    <property type="match status" value="1"/>
</dbReference>
<evidence type="ECO:0000259" key="4">
    <source>
        <dbReference type="Pfam" id="PF05368"/>
    </source>
</evidence>
<dbReference type="Gene3D" id="3.90.25.10">
    <property type="entry name" value="UDP-galactose 4-epimerase, domain 1"/>
    <property type="match status" value="1"/>
</dbReference>
<dbReference type="OrthoDB" id="10000533at2759"/>
<dbReference type="SUPFAM" id="SSF51735">
    <property type="entry name" value="NAD(P)-binding Rossmann-fold domains"/>
    <property type="match status" value="1"/>
</dbReference>
<dbReference type="Gene3D" id="3.40.50.720">
    <property type="entry name" value="NAD(P)-binding Rossmann-like Domain"/>
    <property type="match status" value="1"/>
</dbReference>
<name>A0A1M3TW86_ASPLC</name>
<dbReference type="InterPro" id="IPR036291">
    <property type="entry name" value="NAD(P)-bd_dom_sf"/>
</dbReference>
<dbReference type="GO" id="GO:0016491">
    <property type="term" value="F:oxidoreductase activity"/>
    <property type="evidence" value="ECO:0007669"/>
    <property type="project" value="UniProtKB-KW"/>
</dbReference>
<dbReference type="InterPro" id="IPR008030">
    <property type="entry name" value="NmrA-like"/>
</dbReference>
<dbReference type="InterPro" id="IPR051609">
    <property type="entry name" value="NmrA/Isoflavone_reductase-like"/>
</dbReference>
<reference evidence="6" key="1">
    <citation type="journal article" date="2017" name="Genome Biol.">
        <title>Comparative genomics reveals high biological diversity and specific adaptations in the industrially and medically important fungal genus Aspergillus.</title>
        <authorList>
            <person name="de Vries R.P."/>
            <person name="Riley R."/>
            <person name="Wiebenga A."/>
            <person name="Aguilar-Osorio G."/>
            <person name="Amillis S."/>
            <person name="Uchima C.A."/>
            <person name="Anderluh G."/>
            <person name="Asadollahi M."/>
            <person name="Askin M."/>
            <person name="Barry K."/>
            <person name="Battaglia E."/>
            <person name="Bayram O."/>
            <person name="Benocci T."/>
            <person name="Braus-Stromeyer S.A."/>
            <person name="Caldana C."/>
            <person name="Canovas D."/>
            <person name="Cerqueira G.C."/>
            <person name="Chen F."/>
            <person name="Chen W."/>
            <person name="Choi C."/>
            <person name="Clum A."/>
            <person name="Dos Santos R.A."/>
            <person name="Damasio A.R."/>
            <person name="Diallinas G."/>
            <person name="Emri T."/>
            <person name="Fekete E."/>
            <person name="Flipphi M."/>
            <person name="Freyberg S."/>
            <person name="Gallo A."/>
            <person name="Gournas C."/>
            <person name="Habgood R."/>
            <person name="Hainaut M."/>
            <person name="Harispe M.L."/>
            <person name="Henrissat B."/>
            <person name="Hilden K.S."/>
            <person name="Hope R."/>
            <person name="Hossain A."/>
            <person name="Karabika E."/>
            <person name="Karaffa L."/>
            <person name="Karanyi Z."/>
            <person name="Krasevec N."/>
            <person name="Kuo A."/>
            <person name="Kusch H."/>
            <person name="LaButti K."/>
            <person name="Lagendijk E.L."/>
            <person name="Lapidus A."/>
            <person name="Levasseur A."/>
            <person name="Lindquist E."/>
            <person name="Lipzen A."/>
            <person name="Logrieco A.F."/>
            <person name="MacCabe A."/>
            <person name="Maekelae M.R."/>
            <person name="Malavazi I."/>
            <person name="Melin P."/>
            <person name="Meyer V."/>
            <person name="Mielnichuk N."/>
            <person name="Miskei M."/>
            <person name="Molnar A.P."/>
            <person name="Mule G."/>
            <person name="Ngan C.Y."/>
            <person name="Orejas M."/>
            <person name="Orosz E."/>
            <person name="Ouedraogo J.P."/>
            <person name="Overkamp K.M."/>
            <person name="Park H.-S."/>
            <person name="Perrone G."/>
            <person name="Piumi F."/>
            <person name="Punt P.J."/>
            <person name="Ram A.F."/>
            <person name="Ramon A."/>
            <person name="Rauscher S."/>
            <person name="Record E."/>
            <person name="Riano-Pachon D.M."/>
            <person name="Robert V."/>
            <person name="Roehrig J."/>
            <person name="Ruller R."/>
            <person name="Salamov A."/>
            <person name="Salih N.S."/>
            <person name="Samson R.A."/>
            <person name="Sandor E."/>
            <person name="Sanguinetti M."/>
            <person name="Schuetze T."/>
            <person name="Sepcic K."/>
            <person name="Shelest E."/>
            <person name="Sherlock G."/>
            <person name="Sophianopoulou V."/>
            <person name="Squina F.M."/>
            <person name="Sun H."/>
            <person name="Susca A."/>
            <person name="Todd R.B."/>
            <person name="Tsang A."/>
            <person name="Unkles S.E."/>
            <person name="van de Wiele N."/>
            <person name="van Rossen-Uffink D."/>
            <person name="Oliveira J.V."/>
            <person name="Vesth T.C."/>
            <person name="Visser J."/>
            <person name="Yu J.-H."/>
            <person name="Zhou M."/>
            <person name="Andersen M.R."/>
            <person name="Archer D.B."/>
            <person name="Baker S.E."/>
            <person name="Benoit I."/>
            <person name="Brakhage A.A."/>
            <person name="Braus G.H."/>
            <person name="Fischer R."/>
            <person name="Frisvad J.C."/>
            <person name="Goldman G.H."/>
            <person name="Houbraken J."/>
            <person name="Oakley B."/>
            <person name="Pocsi I."/>
            <person name="Scazzocchio C."/>
            <person name="Seiboth B."/>
            <person name="vanKuyk P.A."/>
            <person name="Wortman J."/>
            <person name="Dyer P.S."/>
            <person name="Grigoriev I.V."/>
        </authorList>
    </citation>
    <scope>NUCLEOTIDE SEQUENCE [LARGE SCALE GENOMIC DNA]</scope>
    <source>
        <strain evidence="6">CBS 106.47</strain>
    </source>
</reference>
<accession>A0A1M3TW86</accession>
<evidence type="ECO:0000256" key="3">
    <source>
        <dbReference type="ARBA" id="ARBA00023002"/>
    </source>
</evidence>
<dbReference type="VEuPathDB" id="FungiDB:ASPFODRAFT_180178"/>
<sequence length="325" mass="35836">MVKVAIAGGSGGVGREVIDALIAAKKHTIIVLTRKVRHGPITDTEAQEPTQGITWVKVDYNDTTQLTKVLQGVHTVLSFITTQGDPGSTTQKNLINAAVQAGVKRFAPSEWASSRLDYLDWYAYKGETRRYLQELNKDKKVLEYTLFQPGVFLNYLTHPHQSARHLPSIATPFDFANRRMILVDGDDGTRITLTAVQDIARVVARAVEYEGEWPVVGGIQGSKISIGEVIALGERTRGGLPFTIERVKAEDLEAGTWETSWTPTVDHPSIPPEQAAVASKYMTSRILLAVNAGSYAVSDQWNNLLPDFEFTPVEKFLTDAWKGKA</sequence>
<protein>
    <recommendedName>
        <fullName evidence="4">NmrA-like domain-containing protein</fullName>
    </recommendedName>
</protein>
<proteinExistence type="inferred from homology"/>
<gene>
    <name evidence="5" type="ORF">ASPFODRAFT_180178</name>
</gene>
<evidence type="ECO:0000256" key="2">
    <source>
        <dbReference type="ARBA" id="ARBA00022857"/>
    </source>
</evidence>
<keyword evidence="2" id="KW-0521">NADP</keyword>
<feature type="domain" description="NmrA-like" evidence="4">
    <location>
        <begin position="3"/>
        <end position="209"/>
    </location>
</feature>
<keyword evidence="3" id="KW-0560">Oxidoreductase</keyword>
<dbReference type="PANTHER" id="PTHR47706:SF4">
    <property type="entry name" value="NMRA-LIKE DOMAIN-CONTAINING PROTEIN"/>
    <property type="match status" value="1"/>
</dbReference>
<evidence type="ECO:0000256" key="1">
    <source>
        <dbReference type="ARBA" id="ARBA00005725"/>
    </source>
</evidence>